<keyword evidence="8 11" id="KW-1133">Transmembrane helix</keyword>
<keyword evidence="12" id="KW-0732">Signal</keyword>
<keyword evidence="5 11" id="KW-0812">Transmembrane</keyword>
<comment type="subcellular location">
    <subcellularLocation>
        <location evidence="2">Membrane</location>
        <topology evidence="2">Multi-pass membrane protein</topology>
    </subcellularLocation>
</comment>
<evidence type="ECO:0000256" key="2">
    <source>
        <dbReference type="ARBA" id="ARBA00004141"/>
    </source>
</evidence>
<keyword evidence="4" id="KW-0349">Heme</keyword>
<name>A0AAW1JTC6_SAPOF</name>
<keyword evidence="10 11" id="KW-0472">Membrane</keyword>
<keyword evidence="3" id="KW-0813">Transport</keyword>
<keyword evidence="15" id="KW-1185">Reference proteome</keyword>
<feature type="transmembrane region" description="Helical" evidence="11">
    <location>
        <begin position="214"/>
        <end position="233"/>
    </location>
</feature>
<evidence type="ECO:0000256" key="4">
    <source>
        <dbReference type="ARBA" id="ARBA00022617"/>
    </source>
</evidence>
<evidence type="ECO:0000256" key="8">
    <source>
        <dbReference type="ARBA" id="ARBA00022989"/>
    </source>
</evidence>
<dbReference type="SMART" id="SM00665">
    <property type="entry name" value="B561"/>
    <property type="match status" value="1"/>
</dbReference>
<dbReference type="Gene3D" id="1.20.120.1770">
    <property type="match status" value="1"/>
</dbReference>
<keyword evidence="6" id="KW-0479">Metal-binding</keyword>
<reference evidence="14" key="1">
    <citation type="submission" date="2024-03" db="EMBL/GenBank/DDBJ databases">
        <title>WGS assembly of Saponaria officinalis var. Norfolk2.</title>
        <authorList>
            <person name="Jenkins J."/>
            <person name="Shu S."/>
            <person name="Grimwood J."/>
            <person name="Barry K."/>
            <person name="Goodstein D."/>
            <person name="Schmutz J."/>
            <person name="Leebens-Mack J."/>
            <person name="Osbourn A."/>
        </authorList>
    </citation>
    <scope>NUCLEOTIDE SEQUENCE [LARGE SCALE GENOMIC DNA]</scope>
    <source>
        <strain evidence="14">JIC</strain>
    </source>
</reference>
<feature type="chain" id="PRO_5043822354" description="Cytochrome b561 domain-containing protein" evidence="12">
    <location>
        <begin position="25"/>
        <end position="286"/>
    </location>
</feature>
<dbReference type="GO" id="GO:0016020">
    <property type="term" value="C:membrane"/>
    <property type="evidence" value="ECO:0007669"/>
    <property type="project" value="UniProtKB-SubCell"/>
</dbReference>
<organism evidence="14 15">
    <name type="scientific">Saponaria officinalis</name>
    <name type="common">Common soapwort</name>
    <name type="synonym">Lychnis saponaria</name>
    <dbReference type="NCBI Taxonomy" id="3572"/>
    <lineage>
        <taxon>Eukaryota</taxon>
        <taxon>Viridiplantae</taxon>
        <taxon>Streptophyta</taxon>
        <taxon>Embryophyta</taxon>
        <taxon>Tracheophyta</taxon>
        <taxon>Spermatophyta</taxon>
        <taxon>Magnoliopsida</taxon>
        <taxon>eudicotyledons</taxon>
        <taxon>Gunneridae</taxon>
        <taxon>Pentapetalae</taxon>
        <taxon>Caryophyllales</taxon>
        <taxon>Caryophyllaceae</taxon>
        <taxon>Caryophylleae</taxon>
        <taxon>Saponaria</taxon>
    </lineage>
</organism>
<proteinExistence type="predicted"/>
<dbReference type="PROSITE" id="PS50939">
    <property type="entry name" value="CYTOCHROME_B561"/>
    <property type="match status" value="1"/>
</dbReference>
<dbReference type="AlphaFoldDB" id="A0AAW1JTC6"/>
<dbReference type="CDD" id="cd08760">
    <property type="entry name" value="Cyt_b561_FRRS1_like"/>
    <property type="match status" value="1"/>
</dbReference>
<protein>
    <recommendedName>
        <fullName evidence="13">Cytochrome b561 domain-containing protein</fullName>
    </recommendedName>
</protein>
<feature type="transmembrane region" description="Helical" evidence="11">
    <location>
        <begin position="179"/>
        <end position="202"/>
    </location>
</feature>
<dbReference type="GO" id="GO:0020037">
    <property type="term" value="F:heme binding"/>
    <property type="evidence" value="ECO:0007669"/>
    <property type="project" value="TreeGrafter"/>
</dbReference>
<dbReference type="InterPro" id="IPR006593">
    <property type="entry name" value="Cyt_b561/ferric_Rdtase_TM"/>
</dbReference>
<dbReference type="PANTHER" id="PTHR15422:SF24">
    <property type="entry name" value="DOMON RELATED DOMAIN-CONTAINING PROTEIN"/>
    <property type="match status" value="1"/>
</dbReference>
<feature type="transmembrane region" description="Helical" evidence="11">
    <location>
        <begin position="150"/>
        <end position="167"/>
    </location>
</feature>
<evidence type="ECO:0000256" key="12">
    <source>
        <dbReference type="SAM" id="SignalP"/>
    </source>
</evidence>
<evidence type="ECO:0000256" key="10">
    <source>
        <dbReference type="ARBA" id="ARBA00023136"/>
    </source>
</evidence>
<evidence type="ECO:0000259" key="13">
    <source>
        <dbReference type="PROSITE" id="PS50939"/>
    </source>
</evidence>
<gene>
    <name evidence="14" type="ORF">RND81_07G162800</name>
</gene>
<feature type="transmembrane region" description="Helical" evidence="11">
    <location>
        <begin position="59"/>
        <end position="78"/>
    </location>
</feature>
<keyword evidence="9" id="KW-0408">Iron</keyword>
<evidence type="ECO:0000256" key="6">
    <source>
        <dbReference type="ARBA" id="ARBA00022723"/>
    </source>
</evidence>
<evidence type="ECO:0000256" key="9">
    <source>
        <dbReference type="ARBA" id="ARBA00023004"/>
    </source>
</evidence>
<accession>A0AAW1JTC6</accession>
<dbReference type="InterPro" id="IPR045150">
    <property type="entry name" value="CYB561D1/2"/>
</dbReference>
<feature type="signal peptide" evidence="12">
    <location>
        <begin position="1"/>
        <end position="24"/>
    </location>
</feature>
<comment type="caution">
    <text evidence="14">The sequence shown here is derived from an EMBL/GenBank/DDBJ whole genome shotgun (WGS) entry which is preliminary data.</text>
</comment>
<dbReference type="PANTHER" id="PTHR15422">
    <property type="entry name" value="OS05G0565100 PROTEIN"/>
    <property type="match status" value="1"/>
</dbReference>
<evidence type="ECO:0000313" key="15">
    <source>
        <dbReference type="Proteomes" id="UP001443914"/>
    </source>
</evidence>
<evidence type="ECO:0000313" key="14">
    <source>
        <dbReference type="EMBL" id="KAK9706945.1"/>
    </source>
</evidence>
<feature type="transmembrane region" description="Helical" evidence="11">
    <location>
        <begin position="117"/>
        <end position="138"/>
    </location>
</feature>
<evidence type="ECO:0000256" key="3">
    <source>
        <dbReference type="ARBA" id="ARBA00022448"/>
    </source>
</evidence>
<feature type="domain" description="Cytochrome b561" evidence="13">
    <location>
        <begin position="16"/>
        <end position="241"/>
    </location>
</feature>
<keyword evidence="7" id="KW-0249">Electron transport</keyword>
<dbReference type="Proteomes" id="UP001443914">
    <property type="component" value="Unassembled WGS sequence"/>
</dbReference>
<evidence type="ECO:0000256" key="7">
    <source>
        <dbReference type="ARBA" id="ARBA00022982"/>
    </source>
</evidence>
<evidence type="ECO:0000256" key="11">
    <source>
        <dbReference type="SAM" id="Phobius"/>
    </source>
</evidence>
<dbReference type="GO" id="GO:0140575">
    <property type="term" value="F:transmembrane monodehydroascorbate reductase activity"/>
    <property type="evidence" value="ECO:0007669"/>
    <property type="project" value="InterPro"/>
</dbReference>
<dbReference type="GO" id="GO:0046872">
    <property type="term" value="F:metal ion binding"/>
    <property type="evidence" value="ECO:0007669"/>
    <property type="project" value="UniProtKB-KW"/>
</dbReference>
<evidence type="ECO:0000256" key="1">
    <source>
        <dbReference type="ARBA" id="ARBA00001970"/>
    </source>
</evidence>
<dbReference type="EMBL" id="JBDFQZ010000007">
    <property type="protein sequence ID" value="KAK9706945.1"/>
    <property type="molecule type" value="Genomic_DNA"/>
</dbReference>
<sequence>MEVTRITLTCITISIVLHLPLVCCSHLPEAAYSPFNHTQDSNPNQMKQKMMYEIRLHGVLLWASLGFLMPIGILIIRLSHKDNSTTRLKFYFYFHLLLQCDEAIKSIITSLAMARTWFISMVLSVVLGTTGAIMSIKTFENSFNNKHQRIGLALYAAIWIQAILGFLRPHRGVRKRSIWYILHWLFGTIICIVGIVNIYLGLDAYQKRTKRSVRLWKILFTIEIITIVFIYLFQDKWEYVEKQSVSLGEEGGQVTPSDQETIFVDNVKDLCREPCSKANALRNLFK</sequence>
<comment type="cofactor">
    <cofactor evidence="1">
        <name>heme b</name>
        <dbReference type="ChEBI" id="CHEBI:60344"/>
    </cofactor>
</comment>
<evidence type="ECO:0000256" key="5">
    <source>
        <dbReference type="ARBA" id="ARBA00022692"/>
    </source>
</evidence>